<sequence length="241" mass="26910">MAGLLRAKLEKVYSQPITLTCAGRTDAGVHARQQVVTFGVRGKKVEPIRLRNSLNALLAPSVVTSKVSIVETQFDARYAAMWRQYRYLVLNSEIPDPLLAPTTWWVDKPLHLESMQEACEALIGLHDFTSFCKRPKDIPNATLVRRLLQAEWTVEPELNGRHELLRFEVAGSAFCHQMVRSLVGTLVDVGRGRFTATQVGQILAAKDRSLSSNVAPPHALSLWNIGYPGDETPVWLPQRTT</sequence>
<dbReference type="PIRSF" id="PIRSF001430">
    <property type="entry name" value="tRNA_psdUrid_synth"/>
    <property type="match status" value="1"/>
</dbReference>
<feature type="domain" description="Pseudouridine synthase I TruA alpha/beta" evidence="4">
    <location>
        <begin position="118"/>
        <end position="228"/>
    </location>
</feature>
<dbReference type="GO" id="GO:0009982">
    <property type="term" value="F:pseudouridine synthase activity"/>
    <property type="evidence" value="ECO:0007669"/>
    <property type="project" value="InterPro"/>
</dbReference>
<dbReference type="InterPro" id="IPR001406">
    <property type="entry name" value="PsdUridine_synth_TruA"/>
</dbReference>
<dbReference type="SUPFAM" id="SSF55120">
    <property type="entry name" value="Pseudouridine synthase"/>
    <property type="match status" value="1"/>
</dbReference>
<name>A0A6J6BKT3_9ZZZZ</name>
<dbReference type="GO" id="GO:0031119">
    <property type="term" value="P:tRNA pseudouridine synthesis"/>
    <property type="evidence" value="ECO:0007669"/>
    <property type="project" value="TreeGrafter"/>
</dbReference>
<dbReference type="InterPro" id="IPR020097">
    <property type="entry name" value="PsdUridine_synth_TruA_a/b_dom"/>
</dbReference>
<dbReference type="Gene3D" id="3.30.70.660">
    <property type="entry name" value="Pseudouridine synthase I, catalytic domain, C-terminal subdomain"/>
    <property type="match status" value="1"/>
</dbReference>
<comment type="similarity">
    <text evidence="1">Belongs to the tRNA pseudouridine synthase TruA family.</text>
</comment>
<dbReference type="NCBIfam" id="TIGR00071">
    <property type="entry name" value="hisT_truA"/>
    <property type="match status" value="1"/>
</dbReference>
<dbReference type="AlphaFoldDB" id="A0A6J6BKT3"/>
<dbReference type="InterPro" id="IPR020094">
    <property type="entry name" value="TruA/RsuA/RluB/E/F_N"/>
</dbReference>
<dbReference type="InterPro" id="IPR020103">
    <property type="entry name" value="PsdUridine_synth_cat_dom_sf"/>
</dbReference>
<evidence type="ECO:0000313" key="7">
    <source>
        <dbReference type="EMBL" id="CAB4890689.1"/>
    </source>
</evidence>
<keyword evidence="2" id="KW-0819">tRNA processing</keyword>
<dbReference type="Gene3D" id="3.30.70.580">
    <property type="entry name" value="Pseudouridine synthase I, catalytic domain, N-terminal subdomain"/>
    <property type="match status" value="1"/>
</dbReference>
<dbReference type="Pfam" id="PF01416">
    <property type="entry name" value="PseudoU_synth_1"/>
    <property type="match status" value="1"/>
</dbReference>
<dbReference type="GO" id="GO:0003723">
    <property type="term" value="F:RNA binding"/>
    <property type="evidence" value="ECO:0007669"/>
    <property type="project" value="InterPro"/>
</dbReference>
<dbReference type="CDD" id="cd02570">
    <property type="entry name" value="PseudoU_synth_EcTruA"/>
    <property type="match status" value="1"/>
</dbReference>
<dbReference type="PANTHER" id="PTHR11142">
    <property type="entry name" value="PSEUDOURIDYLATE SYNTHASE"/>
    <property type="match status" value="1"/>
</dbReference>
<dbReference type="HAMAP" id="MF_00171">
    <property type="entry name" value="TruA"/>
    <property type="match status" value="1"/>
</dbReference>
<evidence type="ECO:0000313" key="6">
    <source>
        <dbReference type="EMBL" id="CAB4735458.1"/>
    </source>
</evidence>
<evidence type="ECO:0000259" key="4">
    <source>
        <dbReference type="Pfam" id="PF01416"/>
    </source>
</evidence>
<evidence type="ECO:0000256" key="3">
    <source>
        <dbReference type="ARBA" id="ARBA00023235"/>
    </source>
</evidence>
<evidence type="ECO:0000256" key="2">
    <source>
        <dbReference type="ARBA" id="ARBA00022694"/>
    </source>
</evidence>
<keyword evidence="3" id="KW-0413">Isomerase</keyword>
<proteinExistence type="inferred from homology"/>
<evidence type="ECO:0000313" key="5">
    <source>
        <dbReference type="EMBL" id="CAB4539740.1"/>
    </source>
</evidence>
<reference evidence="5" key="1">
    <citation type="submission" date="2020-05" db="EMBL/GenBank/DDBJ databases">
        <authorList>
            <person name="Chiriac C."/>
            <person name="Salcher M."/>
            <person name="Ghai R."/>
            <person name="Kavagutti S V."/>
        </authorList>
    </citation>
    <scope>NUCLEOTIDE SEQUENCE</scope>
</reference>
<gene>
    <name evidence="5" type="ORF">UFOPK1358_00957</name>
    <name evidence="6" type="ORF">UFOPK2766_00653</name>
    <name evidence="7" type="ORF">UFOPK3519_00236</name>
</gene>
<dbReference type="InterPro" id="IPR020095">
    <property type="entry name" value="PsdUridine_synth_TruA_C"/>
</dbReference>
<dbReference type="EMBL" id="CAEZSF010000081">
    <property type="protein sequence ID" value="CAB4539740.1"/>
    <property type="molecule type" value="Genomic_DNA"/>
</dbReference>
<organism evidence="5">
    <name type="scientific">freshwater metagenome</name>
    <dbReference type="NCBI Taxonomy" id="449393"/>
    <lineage>
        <taxon>unclassified sequences</taxon>
        <taxon>metagenomes</taxon>
        <taxon>ecological metagenomes</taxon>
    </lineage>
</organism>
<dbReference type="EMBL" id="CAFBMG010000009">
    <property type="protein sequence ID" value="CAB4890689.1"/>
    <property type="molecule type" value="Genomic_DNA"/>
</dbReference>
<dbReference type="EMBL" id="CAEZYU010000021">
    <property type="protein sequence ID" value="CAB4735458.1"/>
    <property type="molecule type" value="Genomic_DNA"/>
</dbReference>
<accession>A0A6J6BKT3</accession>
<evidence type="ECO:0000256" key="1">
    <source>
        <dbReference type="ARBA" id="ARBA00009375"/>
    </source>
</evidence>
<protein>
    <submittedName>
        <fullName evidence="5">Unannotated protein</fullName>
    </submittedName>
</protein>
<dbReference type="PANTHER" id="PTHR11142:SF0">
    <property type="entry name" value="TRNA PSEUDOURIDINE SYNTHASE-LIKE 1"/>
    <property type="match status" value="1"/>
</dbReference>